<dbReference type="FunFam" id="1.20.1250.20:FF:000537">
    <property type="entry name" value="Peptide transporter family 2"/>
    <property type="match status" value="1"/>
</dbReference>
<dbReference type="GO" id="GO:0035673">
    <property type="term" value="F:oligopeptide transmembrane transporter activity"/>
    <property type="evidence" value="ECO:0007669"/>
    <property type="project" value="InterPro"/>
</dbReference>
<dbReference type="InterPro" id="IPR036259">
    <property type="entry name" value="MFS_trans_sf"/>
</dbReference>
<feature type="transmembrane region" description="Helical" evidence="11">
    <location>
        <begin position="43"/>
        <end position="63"/>
    </location>
</feature>
<keyword evidence="6" id="KW-0653">Protein transport</keyword>
<feature type="transmembrane region" description="Helical" evidence="11">
    <location>
        <begin position="105"/>
        <end position="125"/>
    </location>
</feature>
<feature type="transmembrane region" description="Helical" evidence="11">
    <location>
        <begin position="666"/>
        <end position="690"/>
    </location>
</feature>
<dbReference type="Proteomes" id="UP001432322">
    <property type="component" value="Unassembled WGS sequence"/>
</dbReference>
<evidence type="ECO:0000256" key="8">
    <source>
        <dbReference type="ARBA" id="ARBA00023136"/>
    </source>
</evidence>
<evidence type="ECO:0000313" key="12">
    <source>
        <dbReference type="EMBL" id="GMT35283.1"/>
    </source>
</evidence>
<feature type="transmembrane region" description="Helical" evidence="11">
    <location>
        <begin position="75"/>
        <end position="93"/>
    </location>
</feature>
<keyword evidence="13" id="KW-1185">Reference proteome</keyword>
<proteinExistence type="inferred from homology"/>
<sequence>WPETTICIISNEFCERFSNYGMKTVLTFYIMNVLKFPPDTASILYQSFMVLCFATPLLGSIIADGYIGKFWDHPSVSIIYAIGQVLLAVASTQSYQSSWHPWMDFAGLLIIAFGTGGIKPCVSAFDGDQFDKNQDKMISVYFSMFYFSINAGSMIGSFITPIFRATPCMGQDSCYPLSFGVPAVLMVVATGIFMIGSPWYIKNPPTENVFAEVARIIGGAVGNKFSKKKNTGPREHWLEHYLDTHDCETDPKCLALKGTKKKNKCQKKQYVDDVRALFRLIVMFLPVPMFWALYDQQGSVWTLQGAQMDCQIFGILLLPDQMTTLNAILILTFIPLFQAIIYPIFRKCFNITPLRKMVVGGWLAALSFCITGFVQLQINTTLPLLPAPGQAFASFMNVYDANCNINVWQLDANGVKIGDPFFLGPKKTMVDIPYAGNSTFHVNSGKATFQIEYDGKCINMPETDSEKVTFDLDDKSVNYVAVGPDGIISSPVGTEKPTDGTGEFSMGITLFTADSYNGSLCVCRQDAKDFDANYPCNPRSPSDFYYWEIDYNGGTTDRGDYIPVYGHGSAEPTTTSPVKSVTTYNFKPVKPGHWKLYFLHNLAKDVDHETPPREEIDVSYTGVEFTTNGQGGVYNYVLTGPGDGSDTVLTNTATIYQVVQDNQVNILWQVPQIVVLTAAEILFSVTGYEFCYSQSAPSMKVIVQALWLLTTAIGDSIIIVITILDPFDDIAVQFFVYAGLMFIVICIYALMAIFYFDYQYYTGASDDEEEEEEIQAIDELKSHLNEAFLHELEKRDNAWGIEHDNESIDLRM</sequence>
<keyword evidence="4 10" id="KW-0812">Transmembrane</keyword>
<feature type="transmembrane region" description="Helical" evidence="11">
    <location>
        <begin position="276"/>
        <end position="294"/>
    </location>
</feature>
<dbReference type="EMBL" id="BTSY01000007">
    <property type="protein sequence ID" value="GMT35283.1"/>
    <property type="molecule type" value="Genomic_DNA"/>
</dbReference>
<feature type="transmembrane region" description="Helical" evidence="11">
    <location>
        <begin position="325"/>
        <end position="345"/>
    </location>
</feature>
<dbReference type="SUPFAM" id="SSF103473">
    <property type="entry name" value="MFS general substrate transporter"/>
    <property type="match status" value="1"/>
</dbReference>
<evidence type="ECO:0000256" key="2">
    <source>
        <dbReference type="ARBA" id="ARBA00005982"/>
    </source>
</evidence>
<evidence type="ECO:0000313" key="13">
    <source>
        <dbReference type="Proteomes" id="UP001432322"/>
    </source>
</evidence>
<evidence type="ECO:0000256" key="7">
    <source>
        <dbReference type="ARBA" id="ARBA00022989"/>
    </source>
</evidence>
<dbReference type="InterPro" id="IPR018456">
    <property type="entry name" value="PTR2_symporter_CS"/>
</dbReference>
<feature type="transmembrane region" description="Helical" evidence="11">
    <location>
        <begin position="357"/>
        <end position="376"/>
    </location>
</feature>
<evidence type="ECO:0000256" key="4">
    <source>
        <dbReference type="ARBA" id="ARBA00022692"/>
    </source>
</evidence>
<dbReference type="InterPro" id="IPR004768">
    <property type="entry name" value="Oligopep_transport"/>
</dbReference>
<evidence type="ECO:0000256" key="5">
    <source>
        <dbReference type="ARBA" id="ARBA00022856"/>
    </source>
</evidence>
<gene>
    <name evidence="12" type="ORF">PFISCL1PPCAC_26580</name>
</gene>
<comment type="caution">
    <text evidence="12">The sequence shown here is derived from an EMBL/GenBank/DDBJ whole genome shotgun (WGS) entry which is preliminary data.</text>
</comment>
<dbReference type="FunFam" id="1.20.1250.20:FF:000049">
    <property type="entry name" value="Solute carrier family 15 member 2"/>
    <property type="match status" value="1"/>
</dbReference>
<accession>A0AAV5WVF8</accession>
<dbReference type="PROSITE" id="PS01023">
    <property type="entry name" value="PTR2_2"/>
    <property type="match status" value="1"/>
</dbReference>
<dbReference type="NCBIfam" id="TIGR00926">
    <property type="entry name" value="2A1704"/>
    <property type="match status" value="1"/>
</dbReference>
<protein>
    <recommendedName>
        <fullName evidence="9">Oligopeptide transporter 1</fullName>
    </recommendedName>
</protein>
<dbReference type="GO" id="GO:0015031">
    <property type="term" value="P:protein transport"/>
    <property type="evidence" value="ECO:0007669"/>
    <property type="project" value="UniProtKB-KW"/>
</dbReference>
<evidence type="ECO:0000256" key="1">
    <source>
        <dbReference type="ARBA" id="ARBA00004141"/>
    </source>
</evidence>
<feature type="non-terminal residue" evidence="12">
    <location>
        <position position="1"/>
    </location>
</feature>
<dbReference type="Pfam" id="PF00854">
    <property type="entry name" value="PTR2"/>
    <property type="match status" value="2"/>
</dbReference>
<evidence type="ECO:0000256" key="9">
    <source>
        <dbReference type="ARBA" id="ARBA00078114"/>
    </source>
</evidence>
<comment type="similarity">
    <text evidence="2 10">Belongs to the major facilitator superfamily. Proton-dependent oligopeptide transporter (POT/PTR) (TC 2.A.17) family.</text>
</comment>
<comment type="subcellular location">
    <subcellularLocation>
        <location evidence="1 10">Membrane</location>
        <topology evidence="1 10">Multi-pass membrane protein</topology>
    </subcellularLocation>
</comment>
<feature type="transmembrane region" description="Helical" evidence="11">
    <location>
        <begin position="702"/>
        <end position="724"/>
    </location>
</feature>
<evidence type="ECO:0000256" key="6">
    <source>
        <dbReference type="ARBA" id="ARBA00022927"/>
    </source>
</evidence>
<dbReference type="AlphaFoldDB" id="A0AAV5WVF8"/>
<evidence type="ECO:0000256" key="11">
    <source>
        <dbReference type="SAM" id="Phobius"/>
    </source>
</evidence>
<keyword evidence="3 10" id="KW-0813">Transport</keyword>
<keyword evidence="8 11" id="KW-0472">Membrane</keyword>
<keyword evidence="5" id="KW-0571">Peptide transport</keyword>
<dbReference type="GO" id="GO:0016020">
    <property type="term" value="C:membrane"/>
    <property type="evidence" value="ECO:0007669"/>
    <property type="project" value="UniProtKB-SubCell"/>
</dbReference>
<feature type="transmembrane region" description="Helical" evidence="11">
    <location>
        <begin position="179"/>
        <end position="201"/>
    </location>
</feature>
<feature type="transmembrane region" description="Helical" evidence="11">
    <location>
        <begin position="730"/>
        <end position="756"/>
    </location>
</feature>
<dbReference type="InterPro" id="IPR000109">
    <property type="entry name" value="POT_fam"/>
</dbReference>
<organism evidence="12 13">
    <name type="scientific">Pristionchus fissidentatus</name>
    <dbReference type="NCBI Taxonomy" id="1538716"/>
    <lineage>
        <taxon>Eukaryota</taxon>
        <taxon>Metazoa</taxon>
        <taxon>Ecdysozoa</taxon>
        <taxon>Nematoda</taxon>
        <taxon>Chromadorea</taxon>
        <taxon>Rhabditida</taxon>
        <taxon>Rhabditina</taxon>
        <taxon>Diplogasteromorpha</taxon>
        <taxon>Diplogasteroidea</taxon>
        <taxon>Neodiplogasteridae</taxon>
        <taxon>Pristionchus</taxon>
    </lineage>
</organism>
<reference evidence="12" key="1">
    <citation type="submission" date="2023-10" db="EMBL/GenBank/DDBJ databases">
        <title>Genome assembly of Pristionchus species.</title>
        <authorList>
            <person name="Yoshida K."/>
            <person name="Sommer R.J."/>
        </authorList>
    </citation>
    <scope>NUCLEOTIDE SEQUENCE</scope>
    <source>
        <strain evidence="12">RS5133</strain>
    </source>
</reference>
<feature type="transmembrane region" description="Helical" evidence="11">
    <location>
        <begin position="137"/>
        <end position="159"/>
    </location>
</feature>
<evidence type="ECO:0000256" key="10">
    <source>
        <dbReference type="RuleBase" id="RU003755"/>
    </source>
</evidence>
<evidence type="ECO:0000256" key="3">
    <source>
        <dbReference type="ARBA" id="ARBA00022448"/>
    </source>
</evidence>
<keyword evidence="7 11" id="KW-1133">Transmembrane helix</keyword>
<dbReference type="Gene3D" id="1.20.1250.20">
    <property type="entry name" value="MFS general substrate transporter like domains"/>
    <property type="match status" value="2"/>
</dbReference>
<dbReference type="PANTHER" id="PTHR11654">
    <property type="entry name" value="OLIGOPEPTIDE TRANSPORTER-RELATED"/>
    <property type="match status" value="1"/>
</dbReference>
<name>A0AAV5WVF8_9BILA</name>